<accession>A0ACB9A001</accession>
<dbReference type="EMBL" id="CM042042">
    <property type="protein sequence ID" value="KAI3703514.1"/>
    <property type="molecule type" value="Genomic_DNA"/>
</dbReference>
<reference evidence="1 2" key="2">
    <citation type="journal article" date="2022" name="Mol. Ecol. Resour.">
        <title>The genomes of chicory, endive, great burdock and yacon provide insights into Asteraceae paleo-polyploidization history and plant inulin production.</title>
        <authorList>
            <person name="Fan W."/>
            <person name="Wang S."/>
            <person name="Wang H."/>
            <person name="Wang A."/>
            <person name="Jiang F."/>
            <person name="Liu H."/>
            <person name="Zhao H."/>
            <person name="Xu D."/>
            <person name="Zhang Y."/>
        </authorList>
    </citation>
    <scope>NUCLEOTIDE SEQUENCE [LARGE SCALE GENOMIC DNA]</scope>
    <source>
        <strain evidence="2">cv. Yunnan</strain>
        <tissue evidence="1">Leaves</tissue>
    </source>
</reference>
<evidence type="ECO:0000313" key="2">
    <source>
        <dbReference type="Proteomes" id="UP001056120"/>
    </source>
</evidence>
<reference evidence="2" key="1">
    <citation type="journal article" date="2022" name="Mol. Ecol. Resour.">
        <title>The genomes of chicory, endive, great burdock and yacon provide insights into Asteraceae palaeo-polyploidization history and plant inulin production.</title>
        <authorList>
            <person name="Fan W."/>
            <person name="Wang S."/>
            <person name="Wang H."/>
            <person name="Wang A."/>
            <person name="Jiang F."/>
            <person name="Liu H."/>
            <person name="Zhao H."/>
            <person name="Xu D."/>
            <person name="Zhang Y."/>
        </authorList>
    </citation>
    <scope>NUCLEOTIDE SEQUENCE [LARGE SCALE GENOMIC DNA]</scope>
    <source>
        <strain evidence="2">cv. Yunnan</strain>
    </source>
</reference>
<protein>
    <submittedName>
        <fullName evidence="1">Uncharacterized protein</fullName>
    </submittedName>
</protein>
<keyword evidence="2" id="KW-1185">Reference proteome</keyword>
<sequence length="99" mass="11457">MHSVKEKAEKATARTQEEKEIAHQRRKAKEAKGKMNLHDEKAEHVAEKMHGKHHVFGCHWTPAHIGWWWSCHVPPPITVGSGYWNHRANLSFGRTSSWT</sequence>
<comment type="caution">
    <text evidence="1">The sequence shown here is derived from an EMBL/GenBank/DDBJ whole genome shotgun (WGS) entry which is preliminary data.</text>
</comment>
<gene>
    <name evidence="1" type="ORF">L1987_73644</name>
</gene>
<organism evidence="1 2">
    <name type="scientific">Smallanthus sonchifolius</name>
    <dbReference type="NCBI Taxonomy" id="185202"/>
    <lineage>
        <taxon>Eukaryota</taxon>
        <taxon>Viridiplantae</taxon>
        <taxon>Streptophyta</taxon>
        <taxon>Embryophyta</taxon>
        <taxon>Tracheophyta</taxon>
        <taxon>Spermatophyta</taxon>
        <taxon>Magnoliopsida</taxon>
        <taxon>eudicotyledons</taxon>
        <taxon>Gunneridae</taxon>
        <taxon>Pentapetalae</taxon>
        <taxon>asterids</taxon>
        <taxon>campanulids</taxon>
        <taxon>Asterales</taxon>
        <taxon>Asteraceae</taxon>
        <taxon>Asteroideae</taxon>
        <taxon>Heliantheae alliance</taxon>
        <taxon>Millerieae</taxon>
        <taxon>Smallanthus</taxon>
    </lineage>
</organism>
<evidence type="ECO:0000313" key="1">
    <source>
        <dbReference type="EMBL" id="KAI3703514.1"/>
    </source>
</evidence>
<name>A0ACB9A001_9ASTR</name>
<dbReference type="Proteomes" id="UP001056120">
    <property type="component" value="Linkage Group LG25"/>
</dbReference>
<proteinExistence type="predicted"/>